<dbReference type="InterPro" id="IPR017853">
    <property type="entry name" value="GH"/>
</dbReference>
<dbReference type="PANTHER" id="PTHR34154:SF3">
    <property type="entry name" value="ALKALI-SENSITIVE LINKAGE PROTEIN 1"/>
    <property type="match status" value="1"/>
</dbReference>
<reference evidence="2 3" key="1">
    <citation type="submission" date="2014-02" db="EMBL/GenBank/DDBJ databases">
        <title>The small core and large imbalanced accessory genome model reveals a collaborative survival strategy of Sorangium cellulosum strains in nature.</title>
        <authorList>
            <person name="Han K."/>
            <person name="Peng R."/>
            <person name="Blom J."/>
            <person name="Li Y.-Z."/>
        </authorList>
    </citation>
    <scope>NUCLEOTIDE SEQUENCE [LARGE SCALE GENOMIC DNA]</scope>
    <source>
        <strain evidence="2 3">So0008-312</strain>
    </source>
</reference>
<accession>A0A150PYY3</accession>
<dbReference type="SUPFAM" id="SSF51445">
    <property type="entry name" value="(Trans)glycosidases"/>
    <property type="match status" value="1"/>
</dbReference>
<dbReference type="PANTHER" id="PTHR34154">
    <property type="entry name" value="ALKALI-SENSITIVE LINKAGE PROTEIN 1"/>
    <property type="match status" value="1"/>
</dbReference>
<evidence type="ECO:0000259" key="1">
    <source>
        <dbReference type="Pfam" id="PF11790"/>
    </source>
</evidence>
<dbReference type="InterPro" id="IPR053183">
    <property type="entry name" value="ASL1"/>
</dbReference>
<sequence>MAESFHGDEIGDGAAGNVQGTTQANLSAAEAAALWPQIEEIADEKGLQLVSPAVNFCGGGCHETDPFAYLDAFFAACEGCRVDFIAAHWYACDRPALEWYLGELKRYRRPIWLTELSCGDGEDRSPEAQAAYMREAVPLLESDPDVFRYAWFSGRTEAIPNVDLLGASGELTALGALYVSLPHAERCGP</sequence>
<dbReference type="AlphaFoldDB" id="A0A150PYY3"/>
<dbReference type="GO" id="GO:0071966">
    <property type="term" value="P:fungal-type cell wall polysaccharide metabolic process"/>
    <property type="evidence" value="ECO:0007669"/>
    <property type="project" value="TreeGrafter"/>
</dbReference>
<dbReference type="EMBL" id="JEMA01001232">
    <property type="protein sequence ID" value="KYF60985.1"/>
    <property type="molecule type" value="Genomic_DNA"/>
</dbReference>
<dbReference type="Gene3D" id="3.20.20.80">
    <property type="entry name" value="Glycosidases"/>
    <property type="match status" value="1"/>
</dbReference>
<feature type="domain" description="Asl1-like glycosyl hydrolase catalytic" evidence="1">
    <location>
        <begin position="21"/>
        <end position="178"/>
    </location>
</feature>
<dbReference type="InterPro" id="IPR024655">
    <property type="entry name" value="Asl1_glyco_hydro_catalytic"/>
</dbReference>
<protein>
    <recommendedName>
        <fullName evidence="1">Asl1-like glycosyl hydrolase catalytic domain-containing protein</fullName>
    </recommendedName>
</protein>
<evidence type="ECO:0000313" key="3">
    <source>
        <dbReference type="Proteomes" id="UP000075260"/>
    </source>
</evidence>
<dbReference type="RefSeq" id="WP_061613259.1">
    <property type="nucleotide sequence ID" value="NZ_JEMA01001232.1"/>
</dbReference>
<organism evidence="2 3">
    <name type="scientific">Sorangium cellulosum</name>
    <name type="common">Polyangium cellulosum</name>
    <dbReference type="NCBI Taxonomy" id="56"/>
    <lineage>
        <taxon>Bacteria</taxon>
        <taxon>Pseudomonadati</taxon>
        <taxon>Myxococcota</taxon>
        <taxon>Polyangia</taxon>
        <taxon>Polyangiales</taxon>
        <taxon>Polyangiaceae</taxon>
        <taxon>Sorangium</taxon>
    </lineage>
</organism>
<comment type="caution">
    <text evidence="2">The sequence shown here is derived from an EMBL/GenBank/DDBJ whole genome shotgun (WGS) entry which is preliminary data.</text>
</comment>
<evidence type="ECO:0000313" key="2">
    <source>
        <dbReference type="EMBL" id="KYF60985.1"/>
    </source>
</evidence>
<gene>
    <name evidence="2" type="ORF">BE15_06995</name>
</gene>
<proteinExistence type="predicted"/>
<dbReference type="Proteomes" id="UP000075260">
    <property type="component" value="Unassembled WGS sequence"/>
</dbReference>
<name>A0A150PYY3_SORCE</name>
<dbReference type="Pfam" id="PF11790">
    <property type="entry name" value="Glyco_hydro_cc"/>
    <property type="match status" value="1"/>
</dbReference>